<gene>
    <name evidence="1" type="ORF">DXZ20_17930</name>
</gene>
<evidence type="ECO:0000313" key="1">
    <source>
        <dbReference type="EMBL" id="NEZ57516.1"/>
    </source>
</evidence>
<name>A0A6M0RMW6_9CYAN</name>
<organism evidence="1 2">
    <name type="scientific">Adonisia turfae CCMR0081</name>
    <dbReference type="NCBI Taxonomy" id="2292702"/>
    <lineage>
        <taxon>Bacteria</taxon>
        <taxon>Bacillati</taxon>
        <taxon>Cyanobacteriota</taxon>
        <taxon>Adonisia</taxon>
        <taxon>Adonisia turfae</taxon>
    </lineage>
</organism>
<dbReference type="Proteomes" id="UP000481033">
    <property type="component" value="Unassembled WGS sequence"/>
</dbReference>
<accession>A0A6M0RMW6</accession>
<evidence type="ECO:0000313" key="2">
    <source>
        <dbReference type="Proteomes" id="UP000481033"/>
    </source>
</evidence>
<comment type="caution">
    <text evidence="1">The sequence shown here is derived from an EMBL/GenBank/DDBJ whole genome shotgun (WGS) entry which is preliminary data.</text>
</comment>
<dbReference type="AlphaFoldDB" id="A0A6M0RMW6"/>
<dbReference type="EMBL" id="QXHD01000004">
    <property type="protein sequence ID" value="NEZ57516.1"/>
    <property type="molecule type" value="Genomic_DNA"/>
</dbReference>
<dbReference type="RefSeq" id="WP_163699607.1">
    <property type="nucleotide sequence ID" value="NZ_QXHD01000004.1"/>
</dbReference>
<protein>
    <submittedName>
        <fullName evidence="1">Uncharacterized protein</fullName>
    </submittedName>
</protein>
<reference evidence="1 2" key="1">
    <citation type="journal article" date="2020" name="Microb. Ecol.">
        <title>Ecogenomics of the Marine Benthic Filamentous Cyanobacterium Adonisia.</title>
        <authorList>
            <person name="Walter J.M."/>
            <person name="Coutinho F.H."/>
            <person name="Leomil L."/>
            <person name="Hargreaves P.I."/>
            <person name="Campeao M.E."/>
            <person name="Vieira V.V."/>
            <person name="Silva B.S."/>
            <person name="Fistarol G.O."/>
            <person name="Salomon P.S."/>
            <person name="Sawabe T."/>
            <person name="Mino S."/>
            <person name="Hosokawa M."/>
            <person name="Miyashita H."/>
            <person name="Maruyama F."/>
            <person name="van Verk M.C."/>
            <person name="Dutilh B.E."/>
            <person name="Thompson C.C."/>
            <person name="Thompson F.L."/>
        </authorList>
    </citation>
    <scope>NUCLEOTIDE SEQUENCE [LARGE SCALE GENOMIC DNA]</scope>
    <source>
        <strain evidence="1 2">CCMR0081</strain>
    </source>
</reference>
<proteinExistence type="predicted"/>
<keyword evidence="2" id="KW-1185">Reference proteome</keyword>
<sequence>MAIPLTSGNQERLALLFVPSELEAATALLLQDCGDNITEHVKLLERVRFAVLKASGGTLDGLVDAIALAQTDWRDALVGAGFADDPEQHTLWWPGDEAS</sequence>